<evidence type="ECO:0000256" key="8">
    <source>
        <dbReference type="ARBA" id="ARBA00022510"/>
    </source>
</evidence>
<dbReference type="GO" id="GO:0016020">
    <property type="term" value="C:membrane"/>
    <property type="evidence" value="ECO:0007669"/>
    <property type="project" value="UniProtKB-UniRule"/>
</dbReference>
<comment type="domain">
    <text evidence="32">The membrane proximal external region (MPER) present in gp41 is a tryptophan-rich region recognized by the antibodies 2F5, Z13, and 4E10. MPER seems to play a role in fusion.</text>
</comment>
<keyword evidence="26 32" id="KW-0564">Palmitate</keyword>
<comment type="similarity">
    <text evidence="32">Belongs to the HIV-1 env protein family.</text>
</comment>
<keyword evidence="17 32" id="KW-1161">Viral attachment to host cell</keyword>
<comment type="domain">
    <text evidence="32 33">The 17 amino acids long immunosuppressive region is present in many retroviral envelope proteins. Synthetic peptides derived from this relatively conserved sequence inhibit immune function in vitro and in vivo.</text>
</comment>
<evidence type="ECO:0000256" key="32">
    <source>
        <dbReference type="HAMAP-Rule" id="MF_04083"/>
    </source>
</evidence>
<keyword evidence="15 32" id="KW-0053">Apoptosis</keyword>
<dbReference type="Gene3D" id="1.20.5.490">
    <property type="entry name" value="Single helix bin"/>
    <property type="match status" value="1"/>
</dbReference>
<feature type="region of interest" description="Disordered" evidence="34">
    <location>
        <begin position="714"/>
        <end position="740"/>
    </location>
</feature>
<dbReference type="GO" id="GO:0044175">
    <property type="term" value="C:host cell endosome membrane"/>
    <property type="evidence" value="ECO:0007669"/>
    <property type="project" value="UniProtKB-SubCell"/>
</dbReference>
<dbReference type="GO" id="GO:0055036">
    <property type="term" value="C:virion membrane"/>
    <property type="evidence" value="ECO:0007669"/>
    <property type="project" value="UniProtKB-SubCell"/>
</dbReference>
<evidence type="ECO:0000256" key="3">
    <source>
        <dbReference type="ARBA" id="ARBA00004505"/>
    </source>
</evidence>
<dbReference type="GO" id="GO:0075512">
    <property type="term" value="P:clathrin-dependent endocytosis of virus by host cell"/>
    <property type="evidence" value="ECO:0007669"/>
    <property type="project" value="UniProtKB-UniRule"/>
</dbReference>
<keyword evidence="22 32" id="KW-1133">Transmembrane helix</keyword>
<evidence type="ECO:0000256" key="1">
    <source>
        <dbReference type="ARBA" id="ARBA00004402"/>
    </source>
</evidence>
<feature type="chain" id="PRO_5023548955" description="Transmembrane protein gp41" evidence="32">
    <location>
        <begin position="511"/>
        <end position="861"/>
    </location>
</feature>
<dbReference type="GO" id="GO:0019082">
    <property type="term" value="P:viral protein processing"/>
    <property type="evidence" value="ECO:0007669"/>
    <property type="project" value="UniProtKB-UniRule"/>
</dbReference>
<keyword evidence="31 32" id="KW-1160">Virus entry into host cell</keyword>
<keyword evidence="27 32" id="KW-1015">Disulfide bond</keyword>
<evidence type="ECO:0000256" key="13">
    <source>
        <dbReference type="ARBA" id="ARBA00022685"/>
    </source>
</evidence>
<feature type="domain" description="Retroviral envelope protein GP41-like" evidence="36">
    <location>
        <begin position="529"/>
        <end position="719"/>
    </location>
</feature>
<dbReference type="EMBL" id="MH078562">
    <property type="protein sequence ID" value="AWF73378.1"/>
    <property type="molecule type" value="Genomic_RNA"/>
</dbReference>
<name>A0A2S1J519_HV1</name>
<comment type="domain">
    <text evidence="32">The YXXL motif is involved in determining the exact site of viral release at the surface of infected mononuclear cells and promotes endocytosis. YXXL and di-leucine endocytosis motifs interact directly or indirectly with the clathrin adapter complexes, opperate independently, and their activities are not additive.</text>
</comment>
<comment type="function">
    <text evidence="32">Transmembrane protein gp41: Acts as a class I viral fusion protein. Under the current model, the protein has at least 3 conformational states: pre-fusion native state, pre-hairpin intermediate state, and post-fusion hairpin state. During fusion of viral and target intracellular membranes, the coiled coil regions (heptad repeats) assume a trimer-of-hairpins structure, positioning the fusion peptide in close proximity to the C-terminal region of the ectodomain. The formation of this structure appears to drive apposition and subsequent fusion of viral and target cell membranes. Complete fusion occurs in host cell endosomes and is dynamin-dependent, however some lipid transfer might occur at the plasma membrane. The virus undergoes clathrin-dependent internalization long before endosomal fusion, thus minimizing the surface exposure of conserved viral epitopes during fusion and reducing the efficacy of inhibitors targeting these epitopes. Membranes fusion leads to delivery of the nucleocapsid into the cytoplasm.</text>
</comment>
<dbReference type="FunFam" id="2.170.40.20:FF:000003">
    <property type="entry name" value="Envelope glycoprotein gp160"/>
    <property type="match status" value="1"/>
</dbReference>
<feature type="transmembrane region" description="Helical" evidence="33">
    <location>
        <begin position="511"/>
        <end position="534"/>
    </location>
</feature>
<comment type="domain">
    <text evidence="32">The CD4-binding region is targeted by the antibody b12.</text>
</comment>
<feature type="topological domain" description="Cytoplasmic" evidence="32">
    <location>
        <begin position="704"/>
        <end position="861"/>
    </location>
</feature>
<keyword evidence="13 32" id="KW-0165">Cleavage on pair of basic residues</keyword>
<evidence type="ECO:0000256" key="11">
    <source>
        <dbReference type="ARBA" id="ARBA00022581"/>
    </source>
</evidence>
<dbReference type="GO" id="GO:0039654">
    <property type="term" value="P:fusion of virus membrane with host endosome membrane"/>
    <property type="evidence" value="ECO:0007669"/>
    <property type="project" value="UniProtKB-UniRule"/>
</dbReference>
<feature type="chain" id="PRO_5023548953" description="Envelope glycoprotein gp160" evidence="32">
    <location>
        <begin position="32"/>
        <end position="861"/>
    </location>
</feature>
<feature type="site" description="Cleavage; by host furin" evidence="32">
    <location>
        <begin position="510"/>
        <end position="511"/>
    </location>
</feature>
<protein>
    <recommendedName>
        <fullName evidence="32">Envelope glycoprotein gp160</fullName>
    </recommendedName>
    <alternativeName>
        <fullName evidence="32">Env polyprotein</fullName>
    </alternativeName>
    <component>
        <recommendedName>
            <fullName evidence="32">Surface protein gp120</fullName>
            <shortName evidence="32">SU</shortName>
        </recommendedName>
        <alternativeName>
            <fullName evidence="32">Glycoprotein 120</fullName>
            <shortName evidence="32">gp120</shortName>
        </alternativeName>
    </component>
    <component>
        <recommendedName>
            <fullName evidence="32">Transmembrane protein gp41</fullName>
            <shortName evidence="32">TM</shortName>
        </recommendedName>
        <alternativeName>
            <fullName evidence="32">Glycoprotein 41</fullName>
            <shortName evidence="32">gp41</shortName>
        </alternativeName>
    </component>
</protein>
<evidence type="ECO:0000256" key="6">
    <source>
        <dbReference type="ARBA" id="ARBA00004650"/>
    </source>
</evidence>
<feature type="disulfide bond" evidence="32">
    <location>
        <begin position="53"/>
        <end position="73"/>
    </location>
</feature>
<evidence type="ECO:0000256" key="2">
    <source>
        <dbReference type="ARBA" id="ARBA00004433"/>
    </source>
</evidence>
<feature type="chain" id="PRO_5023548954" description="Surface protein gp120" evidence="32">
    <location>
        <begin position="32"/>
        <end position="510"/>
    </location>
</feature>
<feature type="disulfide bond" evidence="32">
    <location>
        <begin position="238"/>
        <end position="249"/>
    </location>
</feature>
<feature type="short sequence motif" description="YXXL motif; contains endocytosis signal" evidence="32">
    <location>
        <begin position="710"/>
        <end position="713"/>
    </location>
</feature>
<dbReference type="InterPro" id="IPR037527">
    <property type="entry name" value="Gp160"/>
</dbReference>
<evidence type="ECO:0000256" key="5">
    <source>
        <dbReference type="ARBA" id="ARBA00004578"/>
    </source>
</evidence>
<keyword evidence="16 32" id="KW-0732">Signal</keyword>
<keyword evidence="10 32" id="KW-1165">Clathrin-mediated endocytosis of virus by host</keyword>
<evidence type="ECO:0000256" key="4">
    <source>
        <dbReference type="ARBA" id="ARBA00004563"/>
    </source>
</evidence>
<dbReference type="FunFam" id="1.10.287.210:FF:000001">
    <property type="entry name" value="Envelope glycoprotein gp160"/>
    <property type="match status" value="1"/>
</dbReference>
<comment type="function">
    <text evidence="32">Surface protein gp120: Attaches the virus to the host lymphoid cell by binding to the primary receptor CD4. This interaction induces a structural rearrangement creating a high affinity binding site for a chemokine coreceptor like CXCR4 and/or CCR5. Acts as a ligand for CD209/DC-SIGN and CLEC4M/DC-SIGNR, which are respectively found on dendritic cells (DCs), and on endothelial cells of liver sinusoids and lymph node sinuses. These interactions allow capture of viral particles at mucosal surfaces by these cells and subsequent transmission to permissive cells. HIV subverts the migration properties of dendritic cells to gain access to CD4+ T-cells in lymph nodes. Virus transmission to permissive T-cells occurs either in trans (without DCs infection, through viral capture and transmission), or in cis (following DCs productive infection, through the usual CD4-gp120 interaction), thereby inducing a robust infection. In trans infection, bound virions remain infectious over days and it is proposed that they are not degraded, but protected in non-lysosomal acidic organelles within the DCs close to the cell membrane thus contributing to the viral infectious potential during DCs' migration from the periphery to the lymphoid tissues. On arrival at lymphoid tissues, intact virions recycle back to DCs' cell surface allowing virus transmission to CD4+ T-cells.</text>
</comment>
<evidence type="ECO:0000256" key="10">
    <source>
        <dbReference type="ARBA" id="ARBA00022570"/>
    </source>
</evidence>
<keyword evidence="7 32" id="KW-1168">Fusion of virus membrane with host membrane</keyword>
<comment type="PTM">
    <text evidence="32">Palmitoylation of the transmembrane protein and of Env polyprotein (prior to its proteolytic cleavage) is essential for their association with host cell membrane lipid rafts. Palmitoylation is therefore required for envelope trafficking to classical lipid rafts, but not for viral replication.</text>
</comment>
<dbReference type="GO" id="GO:0005198">
    <property type="term" value="F:structural molecule activity"/>
    <property type="evidence" value="ECO:0007669"/>
    <property type="project" value="UniProtKB-UniRule"/>
</dbReference>
<organismHost>
    <name type="scientific">Homo sapiens</name>
    <name type="common">Human</name>
    <dbReference type="NCBI Taxonomy" id="9606"/>
</organismHost>
<comment type="PTM">
    <text evidence="32">Highly glycosylated by host. The high number of glycan on the protein is reffered to as 'glycan shield' because it contributes to hide protein sequence from adaptive immune system.</text>
</comment>
<comment type="subcellular location">
    <molecule>Transmembrane protein gp41</molecule>
    <subcellularLocation>
        <location evidence="32">Virion membrane</location>
        <topology evidence="32">Single-pass type I membrane protein</topology>
    </subcellularLocation>
    <subcellularLocation>
        <location evidence="32">Host cell membrane</location>
        <topology evidence="32">Single-pass type I membrane protein</topology>
    </subcellularLocation>
    <subcellularLocation>
        <location evidence="32">Host endosome membrane</location>
        <topology evidence="32">Single-pass type I membrane protein</topology>
    </subcellularLocation>
    <text evidence="32">It is probably concentrated at the site of budding and incorporated into the virions possibly by contacts between the cytoplasmic tail of Env and the N-terminus of Gag.</text>
</comment>
<dbReference type="FunFam" id="2.170.40.20:FF:000004">
    <property type="entry name" value="Envelope glycoprotein gp160"/>
    <property type="match status" value="1"/>
</dbReference>
<feature type="region of interest" description="MPER; binding to GalCer" evidence="32">
    <location>
        <begin position="660"/>
        <end position="681"/>
    </location>
</feature>
<evidence type="ECO:0000256" key="17">
    <source>
        <dbReference type="ARBA" id="ARBA00022804"/>
    </source>
</evidence>
<evidence type="ECO:0000256" key="18">
    <source>
        <dbReference type="ARBA" id="ARBA00022844"/>
    </source>
</evidence>
<evidence type="ECO:0000256" key="25">
    <source>
        <dbReference type="ARBA" id="ARBA00023136"/>
    </source>
</evidence>
<comment type="function">
    <text evidence="32">Envelope glycoprotein gp160: Oligomerizes in the host endoplasmic reticulum into predominantly trimers. In a second time, gp160 transits in the host Golgi, where glycosylation is completed. The precursor is then proteolytically cleaved in the trans-Golgi and thereby activated by cellular furin or furin-like proteases to produce gp120 and gp41.</text>
</comment>
<dbReference type="Pfam" id="PF00517">
    <property type="entry name" value="GP41"/>
    <property type="match status" value="1"/>
</dbReference>
<dbReference type="Pfam" id="PF00516">
    <property type="entry name" value="GP120"/>
    <property type="match status" value="1"/>
</dbReference>
<evidence type="ECO:0000256" key="14">
    <source>
        <dbReference type="ARBA" id="ARBA00022692"/>
    </source>
</evidence>
<dbReference type="GO" id="GO:1903908">
    <property type="term" value="P:positive regulation of plasma membrane raft polarization"/>
    <property type="evidence" value="ECO:0007669"/>
    <property type="project" value="UniProtKB-UniRule"/>
</dbReference>
<dbReference type="Gene3D" id="2.170.40.20">
    <property type="entry name" value="Human immunodeficiency virus 1, Gp160, envelope glycoprotein"/>
    <property type="match status" value="2"/>
</dbReference>
<keyword evidence="8 32" id="KW-1170">Fusion of virus membrane with host endosomal membrane</keyword>
<keyword evidence="29 32" id="KW-0899">Viral immunoevasion</keyword>
<dbReference type="CDD" id="cd09909">
    <property type="entry name" value="HIV-1-like_HR1-HR2"/>
    <property type="match status" value="1"/>
</dbReference>
<evidence type="ECO:0000259" key="36">
    <source>
        <dbReference type="Pfam" id="PF00517"/>
    </source>
</evidence>
<evidence type="ECO:0000256" key="30">
    <source>
        <dbReference type="ARBA" id="ARBA00023288"/>
    </source>
</evidence>
<dbReference type="InterPro" id="IPR000328">
    <property type="entry name" value="GP41-like"/>
</dbReference>
<comment type="miscellaneous">
    <text evidence="32">HIV-1 lineages are divided in three main groups, M (for Major), O (for Outlier), and N (for New, or Non-M, Non-O). The vast majority of strains found worldwide belong to the group M. Group O seems to be endemic to and largely confined to Cameroon and neighboring countries in West Central Africa, where these viruses represent a small minority of HIV-1 strains. The group N is represented by a limited number of isolates from Cameroonian persons. The group M is further subdivided in 9 clades or subtypes (A to D, F to H, J and K).</text>
</comment>
<evidence type="ECO:0000259" key="35">
    <source>
        <dbReference type="Pfam" id="PF00516"/>
    </source>
</evidence>
<comment type="subcellular location">
    <molecule>Surface protein gp120</molecule>
    <subcellularLocation>
        <location evidence="32">Virion membrane</location>
        <topology evidence="32">Peripheral membrane protein</topology>
    </subcellularLocation>
    <subcellularLocation>
        <location evidence="32">Host cell membrane</location>
        <topology evidence="32">Peripheral membrane protein</topology>
    </subcellularLocation>
    <subcellularLocation>
        <location evidence="32">Host endosome membrane</location>
        <topology evidence="32">Single-pass type I membrane protein</topology>
    </subcellularLocation>
    <text evidence="32">The surface protein is not anchored to the viral envelope, but associates with the extravirion surface through its binding to TM. It is probably concentrated at the site of budding and incorporated into the virions possibly by contacts between the cytoplasmic tail of Env and the N-terminus of Gag.</text>
</comment>
<dbReference type="InterPro" id="IPR000777">
    <property type="entry name" value="HIV1_Gp120"/>
</dbReference>
<keyword evidence="24 32" id="KW-0175">Coiled coil</keyword>
<comment type="PTM">
    <text evidence="32">Specific enzymatic cleavages in vivo yield mature proteins. Envelope glycoproteins are synthesized as a inactive precursor that is heavily N-glycosylated and processed likely by host cell furin in the Golgi to yield the mature SU and TM proteins. The cleavage site between SU and TM requires the minimal sequence [KR]-X-[KR]-R. About 2 of the 9 disulfide bonds of gp41 are reduced by P4HB/PDI, following binding to CD4 receptor.</text>
</comment>
<feature type="region of interest" description="Immunosuppression" evidence="32">
    <location>
        <begin position="573"/>
        <end position="591"/>
    </location>
</feature>
<evidence type="ECO:0000256" key="34">
    <source>
        <dbReference type="SAM" id="MobiDB-lite"/>
    </source>
</evidence>
<comment type="subunit">
    <text evidence="32">The mature envelope protein (Env) consists of a homotrimer of non-covalently associated gp120-gp41 heterodimers. The resulting complex protrudes from the virus surface as a spike. There seems to be as few as 10 spikes on the average virion. Surface protein gp120 interacts with host CD4, CCR5 and CXCR4. Gp120 also interacts with the C-type lectins CD209/DC-SIGN and CLEC4M/DC-SIGNR (collectively referred to as DC-SIGN(R)). Gp120 and gp41 interact with GalCer. Gp120 interacts with host ITGA4/ITGB7 complex; on CD4+ T-cells, this interaction results in rapid activation of integrin ITGAL/LFA-1, which facilitates efficient cell-to-cell spreading of HIV-1. Gp120 interacts with cell-associated heparan sulfate; this interaction increases virus infectivity on permissive cells and may be involved in infection of CD4- cells.</text>
</comment>
<keyword evidence="23 32" id="KW-1039">Host endosome</keyword>
<dbReference type="FunFam" id="1.20.5.490:FF:000001">
    <property type="entry name" value="Envelope glycoprotein gp160"/>
    <property type="match status" value="1"/>
</dbReference>
<dbReference type="GO" id="GO:0019064">
    <property type="term" value="P:fusion of virus membrane with host plasma membrane"/>
    <property type="evidence" value="ECO:0007669"/>
    <property type="project" value="UniProtKB-UniRule"/>
</dbReference>
<comment type="miscellaneous">
    <text evidence="32">Inhibitors targeting HIV-1 viral envelope proteins are used as antiretroviral drugs. Attachment of virions to the cell surface via non-specific interactions and CD4 binding can be blocked by inhibitors that include cyanovirin-N, cyclotriazadisulfonamide analogs, PRO 2000, TNX 355 and PRO 542. In addition, BMS 806 can block CD4-induced conformational changes. Env interactions with the coreceptor molecules can be targeted by CCR5 antagonists including SCH-D, maraviroc (UK 427857) and aplaviroc (GW 873140), and the CXCR4 antagonist AMD 070. Fusion of viral and cellular membranes can be inhibited by peptides such as enfuvirtide and tifuvirtide (T 1249). Resistance to inhibitors associated with mutations in Env are observed. Most of the time, single mutations confer only a modest reduction in drug susceptibility. Combination of several mutations is usually required to develop a high-level drug resistance.</text>
</comment>
<evidence type="ECO:0000256" key="9">
    <source>
        <dbReference type="ARBA" id="ARBA00022511"/>
    </source>
</evidence>
<dbReference type="GO" id="GO:0052031">
    <property type="term" value="P:symbiont-mediated perturbation of host defense response"/>
    <property type="evidence" value="ECO:0007669"/>
    <property type="project" value="UniProtKB-UniRule"/>
</dbReference>
<keyword evidence="14 32" id="KW-0812">Transmembrane</keyword>
<dbReference type="GO" id="GO:1903911">
    <property type="term" value="P:positive regulation of receptor clustering"/>
    <property type="evidence" value="ECO:0007669"/>
    <property type="project" value="UniProtKB-UniRule"/>
</dbReference>
<evidence type="ECO:0000313" key="37">
    <source>
        <dbReference type="EMBL" id="AWF73378.1"/>
    </source>
</evidence>
<evidence type="ECO:0000256" key="33">
    <source>
        <dbReference type="RuleBase" id="RU363095"/>
    </source>
</evidence>
<comment type="domain">
    <text evidence="32">Some of the most genetically diverse regions of the viral genome are present in Env. They are called variable regions 1 through 5 (V1 through V5). Coreceptor usage of gp120 is determined mainly by the primary structure of the third variable region (V3) in the outer domain of gp120. The sequence of V3 determines which coreceptor, CCR5 and/or CXCR4 (corresponding to R5/macrophage, X4/T cell and R5X4/T cell and macrophage tropism), is used to trigger the fusion potential of the Env complex, and hence which cells the virus can infect. Binding to CCR5 involves a region adjacent in addition to V3.</text>
</comment>
<reference evidence="37" key="1">
    <citation type="submission" date="2018-03" db="EMBL/GenBank/DDBJ databases">
        <title>Characterization of near full-length genome sequences for standard panels of HIV-1 isolates established at the External Quality Assurance Program Oversight Laboratory (EQAPOL).</title>
        <authorList>
            <person name="Hora B."/>
            <person name="Chen Y."/>
            <person name="Salomon H."/>
            <person name="Denny T.N."/>
            <person name="Gao F."/>
        </authorList>
    </citation>
    <scope>NUCLEOTIDE SEQUENCE</scope>
    <source>
        <strain evidence="37">DE00116PH013</strain>
    </source>
</reference>
<evidence type="ECO:0000256" key="22">
    <source>
        <dbReference type="ARBA" id="ARBA00022989"/>
    </source>
</evidence>
<feature type="region of interest" description="CD4-binding loop" evidence="32">
    <location>
        <begin position="372"/>
        <end position="382"/>
    </location>
</feature>
<feature type="compositionally biased region" description="Basic and acidic residues" evidence="34">
    <location>
        <begin position="721"/>
        <end position="730"/>
    </location>
</feature>
<feature type="domain" description="Human immunodeficiency virus 1 envelope glycoprotein Gp120" evidence="35">
    <location>
        <begin position="33"/>
        <end position="510"/>
    </location>
</feature>
<feature type="region of interest" description="Fusion peptide" evidence="32">
    <location>
        <begin position="511"/>
        <end position="531"/>
    </location>
</feature>
<keyword evidence="11 32" id="KW-0945">Host-virus interaction</keyword>
<evidence type="ECO:0000256" key="26">
    <source>
        <dbReference type="ARBA" id="ARBA00023139"/>
    </source>
</evidence>
<dbReference type="GO" id="GO:0019031">
    <property type="term" value="C:viral envelope"/>
    <property type="evidence" value="ECO:0007669"/>
    <property type="project" value="UniProtKB-KW"/>
</dbReference>
<keyword evidence="20 32" id="KW-0261">Viral envelope protein</keyword>
<dbReference type="GO" id="GO:0020002">
    <property type="term" value="C:host cell plasma membrane"/>
    <property type="evidence" value="ECO:0007669"/>
    <property type="project" value="UniProtKB-SubCell"/>
</dbReference>
<keyword evidence="30 32" id="KW-0449">Lipoprotein</keyword>
<comment type="subcellular location">
    <subcellularLocation>
        <location evidence="3">Host cell membrane</location>
        <topology evidence="3">Peripheral membrane protein</topology>
    </subcellularLocation>
    <subcellularLocation>
        <location evidence="1">Host cell membrane</location>
        <topology evidence="1">Single-pass type I membrane protein</topology>
    </subcellularLocation>
    <subcellularLocation>
        <location evidence="2">Host endosome membrane</location>
        <topology evidence="2">Peripheral membrane protein</topology>
    </subcellularLocation>
    <subcellularLocation>
        <location evidence="5">Host endosome membrane</location>
        <topology evidence="5">Single-pass type I membrane protein</topology>
    </subcellularLocation>
    <subcellularLocation>
        <location evidence="6">Virion membrane</location>
        <topology evidence="6">Peripheral membrane protein</topology>
    </subcellularLocation>
    <subcellularLocation>
        <location evidence="4">Virion membrane</location>
        <topology evidence="4">Single-pass type I membrane protein</topology>
    </subcellularLocation>
</comment>
<evidence type="ECO:0000256" key="19">
    <source>
        <dbReference type="ARBA" id="ARBA00022870"/>
    </source>
</evidence>
<evidence type="ECO:0000256" key="16">
    <source>
        <dbReference type="ARBA" id="ARBA00022729"/>
    </source>
</evidence>
<accession>A0A2S1J519</accession>
<keyword evidence="19 32" id="KW-1043">Host membrane</keyword>
<feature type="transmembrane region" description="Helical" evidence="33">
    <location>
        <begin position="676"/>
        <end position="703"/>
    </location>
</feature>
<evidence type="ECO:0000256" key="7">
    <source>
        <dbReference type="ARBA" id="ARBA00022506"/>
    </source>
</evidence>
<evidence type="ECO:0000256" key="15">
    <source>
        <dbReference type="ARBA" id="ARBA00022703"/>
    </source>
</evidence>
<evidence type="ECO:0000256" key="20">
    <source>
        <dbReference type="ARBA" id="ARBA00022879"/>
    </source>
</evidence>
<dbReference type="SUPFAM" id="SSF56502">
    <property type="entry name" value="gp120 core"/>
    <property type="match status" value="2"/>
</dbReference>
<evidence type="ECO:0000256" key="31">
    <source>
        <dbReference type="ARBA" id="ARBA00023296"/>
    </source>
</evidence>
<dbReference type="InterPro" id="IPR036377">
    <property type="entry name" value="Gp120_core_sf"/>
</dbReference>
<evidence type="ECO:0000256" key="27">
    <source>
        <dbReference type="ARBA" id="ARBA00023157"/>
    </source>
</evidence>
<evidence type="ECO:0000256" key="28">
    <source>
        <dbReference type="ARBA" id="ARBA00023180"/>
    </source>
</evidence>
<feature type="lipid moiety-binding region" description="S-palmitoyl cysteine; by host" evidence="32">
    <location>
        <position position="762"/>
    </location>
</feature>
<feature type="coiled-coil region" evidence="32">
    <location>
        <begin position="631"/>
        <end position="665"/>
    </location>
</feature>
<proteinExistence type="inferred from homology"/>
<evidence type="ECO:0000256" key="24">
    <source>
        <dbReference type="ARBA" id="ARBA00023054"/>
    </source>
</evidence>
<sequence>MRVKETQMNWLNLWKWGTLILGLGMICSASDNLWVTVHYGVPVWRDADTTLFCASDAKAHETEAHNVWATHACVPTDPNPQEIHLENVTENFNMWRNKMAEQMQEDIISLWDQSLKPCVKLTPLCVTMNCTDVTLRENATFIENPTSNNSSIEIGNITDEVRNCSFNMTTEIRDKKQQTYALFYKLDIVPIGSNNNNISKYTIINCNSSVIKQACPKMSFDPIPIHYCTPAGFAILKCNDKNFNGTGPCRNVSSVQCTHGIKPVVSTQLLLNGSLAEDEIVIRSENITNNAKTIIVHLNKSVEINCTRPNNNTRTGVTIGPGQVFYRTGEIIGNIRQAYCEVNGTEWGKVLKQVKKKLEEHFNNKTIIFAPPSGGDLEITMHHFNCRGEFFYCNTTRLFNCTNNNNTCNETIILPCKIKQIINMWQGVGQAMYAPPIRGRINCVSNITGILLTRDGGQTNDTNYETFRPAGGNIKDNWRNELYKYKVIQIEPLGLAPTRARRRVVEREKRAVGIGAMIFGFLGAAGSTMGAASITLTVQARQLLSGIVQQQSNLLRAIEAQQHMLQLTVWGIKQLQARVLALESYLKDQQLLGLWGCSGKIICTTNVPWNSTWSNKSYDEIWNMTWIDWEREISNYTSQIYDILTEAQDQQDRNEKDLLALDKWTSLWNWFNITNWLWYIKIFIMIVGGLIGLRIIIAVLSIVNRVRQGYSPLSFQTPTHHQREPDRPEGIEEEGGEQGRGRSVRLVSGFLALAWDDLRSLCLFSYHRLRDFILIVARTVELLGRSSLKGLRRGWEGLKYLGNLLIYWGQELKISAVSLLDAIAIAVAGWTDRVIEVAQRAWRAILHIPTRIRQGLERALL</sequence>
<keyword evidence="18 32" id="KW-0946">Virion</keyword>
<keyword evidence="12 32" id="KW-1162">Viral penetration into host cytoplasm</keyword>
<keyword evidence="21 32" id="KW-1164">Virus endocytosis by host</keyword>
<gene>
    <name evidence="32 37" type="primary">env</name>
</gene>
<feature type="disulfide bond" evidence="32">
    <location>
        <begin position="597"/>
        <end position="603"/>
    </location>
</feature>
<evidence type="ECO:0000256" key="12">
    <source>
        <dbReference type="ARBA" id="ARBA00022595"/>
    </source>
</evidence>
<evidence type="ECO:0000256" key="23">
    <source>
        <dbReference type="ARBA" id="ARBA00023046"/>
    </source>
</evidence>
<evidence type="ECO:0000256" key="29">
    <source>
        <dbReference type="ARBA" id="ARBA00023280"/>
    </source>
</evidence>
<organism evidence="37">
    <name type="scientific">Human immunodeficiency virus type 1</name>
    <name type="common">HIV-1</name>
    <dbReference type="NCBI Taxonomy" id="11676"/>
    <lineage>
        <taxon>Viruses</taxon>
        <taxon>Riboviria</taxon>
        <taxon>Pararnavirae</taxon>
        <taxon>Artverviricota</taxon>
        <taxon>Revtraviricetes</taxon>
        <taxon>Ortervirales</taxon>
        <taxon>Retroviridae</taxon>
        <taxon>Orthoretrovirinae</taxon>
        <taxon>Lentivirus</taxon>
        <taxon>Lentivirus humimdef1</taxon>
    </lineage>
</organism>
<feature type="disulfide bond" evidence="32">
    <location>
        <begin position="228"/>
        <end position="257"/>
    </location>
</feature>
<evidence type="ECO:0000256" key="21">
    <source>
        <dbReference type="ARBA" id="ARBA00022890"/>
    </source>
</evidence>
<dbReference type="GO" id="GO:0019062">
    <property type="term" value="P:virion attachment to host cell"/>
    <property type="evidence" value="ECO:0007669"/>
    <property type="project" value="UniProtKB-UniRule"/>
</dbReference>
<dbReference type="SUPFAM" id="SSF58069">
    <property type="entry name" value="Virus ectodomain"/>
    <property type="match status" value="1"/>
</dbReference>
<keyword evidence="25 32" id="KW-0472">Membrane</keyword>
<comment type="caution">
    <text evidence="32 33">Lacks conserved residue(s) required for the propagation of feature annotation.</text>
</comment>
<keyword evidence="28 32" id="KW-0325">Glycoprotein</keyword>
<dbReference type="HAMAP" id="MF_04083">
    <property type="entry name" value="HIV_ENV"/>
    <property type="match status" value="1"/>
</dbReference>
<keyword evidence="9 32" id="KW-1032">Host cell membrane</keyword>
<feature type="short sequence motif" description="Di-leucine internalization motif" evidence="32">
    <location>
        <begin position="860"/>
        <end position="861"/>
    </location>
</feature>
<dbReference type="Gene3D" id="1.10.287.210">
    <property type="match status" value="1"/>
</dbReference>